<dbReference type="InterPro" id="IPR051933">
    <property type="entry name" value="Resuscitation_pf_RpfB"/>
</dbReference>
<feature type="domain" description="3D" evidence="3">
    <location>
        <begin position="172"/>
        <end position="232"/>
    </location>
</feature>
<evidence type="ECO:0000259" key="3">
    <source>
        <dbReference type="Pfam" id="PF06725"/>
    </source>
</evidence>
<organism evidence="4 5">
    <name type="scientific">Paenibacillus swuensis</name>
    <dbReference type="NCBI Taxonomy" id="1178515"/>
    <lineage>
        <taxon>Bacteria</taxon>
        <taxon>Bacillati</taxon>
        <taxon>Bacillota</taxon>
        <taxon>Bacilli</taxon>
        <taxon>Bacillales</taxon>
        <taxon>Paenibacillaceae</taxon>
        <taxon>Paenibacillus</taxon>
    </lineage>
</organism>
<protein>
    <recommendedName>
        <fullName evidence="3">3D domain-containing protein</fullName>
    </recommendedName>
</protein>
<dbReference type="PANTHER" id="PTHR39160">
    <property type="entry name" value="CELL WALL-BINDING PROTEIN YOCH"/>
    <property type="match status" value="1"/>
</dbReference>
<keyword evidence="2" id="KW-1133">Transmembrane helix</keyword>
<feature type="transmembrane region" description="Helical" evidence="2">
    <location>
        <begin position="12"/>
        <end position="33"/>
    </location>
</feature>
<dbReference type="InterPro" id="IPR036908">
    <property type="entry name" value="RlpA-like_sf"/>
</dbReference>
<dbReference type="GO" id="GO:0004553">
    <property type="term" value="F:hydrolase activity, hydrolyzing O-glycosyl compounds"/>
    <property type="evidence" value="ECO:0007669"/>
    <property type="project" value="InterPro"/>
</dbReference>
<proteinExistence type="predicted"/>
<dbReference type="InterPro" id="IPR010611">
    <property type="entry name" value="3D_dom"/>
</dbReference>
<dbReference type="STRING" id="1178515.SY83_22355"/>
<dbReference type="Gene3D" id="2.40.40.10">
    <property type="entry name" value="RlpA-like domain"/>
    <property type="match status" value="1"/>
</dbReference>
<keyword evidence="1" id="KW-0732">Signal</keyword>
<name>A0A172TP98_9BACL</name>
<evidence type="ECO:0000313" key="4">
    <source>
        <dbReference type="EMBL" id="ANE48573.1"/>
    </source>
</evidence>
<dbReference type="GO" id="GO:0019867">
    <property type="term" value="C:outer membrane"/>
    <property type="evidence" value="ECO:0007669"/>
    <property type="project" value="InterPro"/>
</dbReference>
<accession>A0A172TP98</accession>
<dbReference type="CDD" id="cd22786">
    <property type="entry name" value="DPBB_YuiC-like"/>
    <property type="match status" value="1"/>
</dbReference>
<evidence type="ECO:0000256" key="1">
    <source>
        <dbReference type="ARBA" id="ARBA00022729"/>
    </source>
</evidence>
<dbReference type="AlphaFoldDB" id="A0A172TP98"/>
<evidence type="ECO:0000256" key="2">
    <source>
        <dbReference type="SAM" id="Phobius"/>
    </source>
</evidence>
<dbReference type="KEGG" id="pswu:SY83_22355"/>
<dbReference type="Proteomes" id="UP000076927">
    <property type="component" value="Chromosome"/>
</dbReference>
<dbReference type="EMBL" id="CP011388">
    <property type="protein sequence ID" value="ANE48573.1"/>
    <property type="molecule type" value="Genomic_DNA"/>
</dbReference>
<dbReference type="Pfam" id="PF06725">
    <property type="entry name" value="3D"/>
    <property type="match status" value="1"/>
</dbReference>
<gene>
    <name evidence="4" type="ORF">SY83_22355</name>
</gene>
<sequence length="262" mass="28624">MSVGSLSRPQWVGFILLIILAVTALYPLEGSFLRDKPEQRKSEYMSVVPSTSDTAPVQEGTAIYAARSREESVQPVQAASKPKVQQAKPLQQVAPAAKQATAKRQTAVKEQAVSAEIQGITTLLRRDIKNYKSVEVTATGYYAGVESTGKRPGDKAYGITYSGVKVKRDTVSTIAADPRVFPIGTILLIPGYGYGVVADTGSAIKGHKIDLYFDTKNQIYKEWGKKKVGVRVIRTGTGKFNERMMSDLNRLVKAETRKPQAL</sequence>
<dbReference type="SUPFAM" id="SSF50685">
    <property type="entry name" value="Barwin-like endoglucanases"/>
    <property type="match status" value="1"/>
</dbReference>
<keyword evidence="2" id="KW-0472">Membrane</keyword>
<dbReference type="GO" id="GO:0009254">
    <property type="term" value="P:peptidoglycan turnover"/>
    <property type="evidence" value="ECO:0007669"/>
    <property type="project" value="InterPro"/>
</dbReference>
<dbReference type="PANTHER" id="PTHR39160:SF4">
    <property type="entry name" value="RESUSCITATION-PROMOTING FACTOR RPFB"/>
    <property type="match status" value="1"/>
</dbReference>
<keyword evidence="5" id="KW-1185">Reference proteome</keyword>
<dbReference type="RefSeq" id="WP_331709964.1">
    <property type="nucleotide sequence ID" value="NZ_CP011388.1"/>
</dbReference>
<evidence type="ECO:0000313" key="5">
    <source>
        <dbReference type="Proteomes" id="UP000076927"/>
    </source>
</evidence>
<dbReference type="PATRIC" id="fig|1178515.4.peg.4534"/>
<reference evidence="4 5" key="1">
    <citation type="submission" date="2015-01" db="EMBL/GenBank/DDBJ databases">
        <title>Paenibacillus swuensis/DY6/whole genome sequencing.</title>
        <authorList>
            <person name="Kim M.K."/>
            <person name="Srinivasan S."/>
            <person name="Lee J.-J."/>
        </authorList>
    </citation>
    <scope>NUCLEOTIDE SEQUENCE [LARGE SCALE GENOMIC DNA]</scope>
    <source>
        <strain evidence="4 5">DY6</strain>
    </source>
</reference>
<keyword evidence="2" id="KW-0812">Transmembrane</keyword>